<evidence type="ECO:0000256" key="2">
    <source>
        <dbReference type="SAM" id="Phobius"/>
    </source>
</evidence>
<dbReference type="AlphaFoldDB" id="A0AA38NZZ7"/>
<evidence type="ECO:0000313" key="3">
    <source>
        <dbReference type="EMBL" id="KAJ3833650.1"/>
    </source>
</evidence>
<sequence length="216" mass="23193">MILLHFFFIMFNIQLTIPLIQFSLFSLAINRVNAQITTTRRRSSVGGIVAGVVVACLVLICLLSLCCLAARRRRRMRNNPGYASGGYNTGTGGMPLFGPGGMFPFGGKRNNNNYNNYNQNQNGTAFNPQQQQPGGVGGGFGGGYANNNYNSYPGETGVGGGYDASNQTGVAPPPPYGKEGAGYAPVCRFLFGTATSFPILNLVLSYSHQELHHLHM</sequence>
<evidence type="ECO:0000256" key="1">
    <source>
        <dbReference type="SAM" id="MobiDB-lite"/>
    </source>
</evidence>
<gene>
    <name evidence="3" type="ORF">F5878DRAFT_398501</name>
</gene>
<reference evidence="3" key="1">
    <citation type="submission" date="2022-08" db="EMBL/GenBank/DDBJ databases">
        <authorList>
            <consortium name="DOE Joint Genome Institute"/>
            <person name="Min B."/>
            <person name="Riley R."/>
            <person name="Sierra-Patev S."/>
            <person name="Naranjo-Ortiz M."/>
            <person name="Looney B."/>
            <person name="Konkel Z."/>
            <person name="Slot J.C."/>
            <person name="Sakamoto Y."/>
            <person name="Steenwyk J.L."/>
            <person name="Rokas A."/>
            <person name="Carro J."/>
            <person name="Camarero S."/>
            <person name="Ferreira P."/>
            <person name="Molpeceres G."/>
            <person name="Ruiz-Duenas F.J."/>
            <person name="Serrano A."/>
            <person name="Henrissat B."/>
            <person name="Drula E."/>
            <person name="Hughes K.W."/>
            <person name="Mata J.L."/>
            <person name="Ishikawa N.K."/>
            <person name="Vargas-Isla R."/>
            <person name="Ushijima S."/>
            <person name="Smith C.A."/>
            <person name="Ahrendt S."/>
            <person name="Andreopoulos W."/>
            <person name="He G."/>
            <person name="Labutti K."/>
            <person name="Lipzen A."/>
            <person name="Ng V."/>
            <person name="Sandor L."/>
            <person name="Barry K."/>
            <person name="Martinez A.T."/>
            <person name="Xiao Y."/>
            <person name="Gibbons J.G."/>
            <person name="Terashima K."/>
            <person name="Hibbett D.S."/>
            <person name="Grigoriev I.V."/>
        </authorList>
    </citation>
    <scope>NUCLEOTIDE SEQUENCE</scope>
    <source>
        <strain evidence="3">TFB9207</strain>
    </source>
</reference>
<dbReference type="EMBL" id="MU806658">
    <property type="protein sequence ID" value="KAJ3833650.1"/>
    <property type="molecule type" value="Genomic_DNA"/>
</dbReference>
<evidence type="ECO:0000313" key="4">
    <source>
        <dbReference type="Proteomes" id="UP001163846"/>
    </source>
</evidence>
<feature type="region of interest" description="Disordered" evidence="1">
    <location>
        <begin position="117"/>
        <end position="138"/>
    </location>
</feature>
<feature type="transmembrane region" description="Helical" evidence="2">
    <location>
        <begin position="44"/>
        <end position="70"/>
    </location>
</feature>
<proteinExistence type="predicted"/>
<keyword evidence="2" id="KW-0812">Transmembrane</keyword>
<protein>
    <submittedName>
        <fullName evidence="3">Uncharacterized protein</fullName>
    </submittedName>
</protein>
<keyword evidence="2" id="KW-1133">Transmembrane helix</keyword>
<organism evidence="3 4">
    <name type="scientific">Lentinula raphanica</name>
    <dbReference type="NCBI Taxonomy" id="153919"/>
    <lineage>
        <taxon>Eukaryota</taxon>
        <taxon>Fungi</taxon>
        <taxon>Dikarya</taxon>
        <taxon>Basidiomycota</taxon>
        <taxon>Agaricomycotina</taxon>
        <taxon>Agaricomycetes</taxon>
        <taxon>Agaricomycetidae</taxon>
        <taxon>Agaricales</taxon>
        <taxon>Marasmiineae</taxon>
        <taxon>Omphalotaceae</taxon>
        <taxon>Lentinula</taxon>
    </lineage>
</organism>
<keyword evidence="2" id="KW-0472">Membrane</keyword>
<comment type="caution">
    <text evidence="3">The sequence shown here is derived from an EMBL/GenBank/DDBJ whole genome shotgun (WGS) entry which is preliminary data.</text>
</comment>
<dbReference type="Proteomes" id="UP001163846">
    <property type="component" value="Unassembled WGS sequence"/>
</dbReference>
<feature type="compositionally biased region" description="Low complexity" evidence="1">
    <location>
        <begin position="117"/>
        <end position="133"/>
    </location>
</feature>
<accession>A0AA38NZZ7</accession>
<keyword evidence="4" id="KW-1185">Reference proteome</keyword>
<name>A0AA38NZZ7_9AGAR</name>